<evidence type="ECO:0000313" key="3">
    <source>
        <dbReference type="Proteomes" id="UP000012371"/>
    </source>
</evidence>
<protein>
    <submittedName>
        <fullName evidence="2">Uncharacterized protein</fullName>
    </submittedName>
</protein>
<feature type="transmembrane region" description="Helical" evidence="1">
    <location>
        <begin position="339"/>
        <end position="357"/>
    </location>
</feature>
<comment type="caution">
    <text evidence="2">The sequence shown here is derived from an EMBL/GenBank/DDBJ whole genome shotgun (WGS) entry which is preliminary data.</text>
</comment>
<name>N1VQP1_9LEPT</name>
<dbReference type="AlphaFoldDB" id="N1VQP1"/>
<dbReference type="EMBL" id="AOGW02000011">
    <property type="protein sequence ID" value="EMY60768.1"/>
    <property type="molecule type" value="Genomic_DNA"/>
</dbReference>
<proteinExistence type="predicted"/>
<dbReference type="OrthoDB" id="320135at2"/>
<evidence type="ECO:0000256" key="1">
    <source>
        <dbReference type="SAM" id="Phobius"/>
    </source>
</evidence>
<dbReference type="Proteomes" id="UP000012371">
    <property type="component" value="Unassembled WGS sequence"/>
</dbReference>
<keyword evidence="1" id="KW-0472">Membrane</keyword>
<reference evidence="2" key="1">
    <citation type="submission" date="2013-03" db="EMBL/GenBank/DDBJ databases">
        <authorList>
            <person name="Harkins D.M."/>
            <person name="Durkin A.S."/>
            <person name="Brinkac L.M."/>
            <person name="Haft D.H."/>
            <person name="Selengut J.D."/>
            <person name="Sanka R."/>
            <person name="DePew J."/>
            <person name="Purushe J."/>
            <person name="Hartskeerl R.A."/>
            <person name="Ahmed A."/>
            <person name="van der Linden H."/>
            <person name="Goris M.G.A."/>
            <person name="Vinetz J.M."/>
            <person name="Sutton G.G."/>
            <person name="Nierman W.C."/>
            <person name="Fouts D.E."/>
        </authorList>
    </citation>
    <scope>NUCLEOTIDE SEQUENCE [LARGE SCALE GENOMIC DNA]</scope>
    <source>
        <strain evidence="2">LT 11-33</strain>
    </source>
</reference>
<accession>N1VQP1</accession>
<gene>
    <name evidence="2" type="ORF">LEP1GSC203_0655</name>
</gene>
<dbReference type="RefSeq" id="WP_002974625.1">
    <property type="nucleotide sequence ID" value="NZ_AOGW02000011.1"/>
</dbReference>
<organism evidence="2 3">
    <name type="scientific">Leptospira terpstrae serovar Hualin str. LT 11-33 = ATCC 700639</name>
    <dbReference type="NCBI Taxonomy" id="1257025"/>
    <lineage>
        <taxon>Bacteria</taxon>
        <taxon>Pseudomonadati</taxon>
        <taxon>Spirochaetota</taxon>
        <taxon>Spirochaetia</taxon>
        <taxon>Leptospirales</taxon>
        <taxon>Leptospiraceae</taxon>
        <taxon>Leptospira</taxon>
    </lineage>
</organism>
<keyword evidence="3" id="KW-1185">Reference proteome</keyword>
<sequence length="368" mass="41386">MKPLRLIFFLFLLTTCSHKKTDSLLWLIPLLGNSNTVPTPDEPIGTPETNIPTTIQLSILLPEATEIFCPLYGGLFIQYTQGEETTCSASELDPTCIYMKTNENGEQVLLDPRSYTGINFPINLEVGSNLFPADKKSNLYCFLRPIPSDTNHIEMYSFQNQSKDSTSNNCYTNLVESRCVDSFPILGSAEFTIPKEFPIVVADGNGHAGSNTLELKFITEENLYTTCTYIGNEHKSIQGFSANAYISGSLESKGKTGNCIQCESNYCNSIDPNTGLVIPTIEVNRFVIPVGETILIKGEISLSVIKGQGPFKHTVQWTIENFKQVVNIEEIRILPANSIFLLWFLIPSMVMVFYFYHKKWKHWIRKKS</sequence>
<evidence type="ECO:0000313" key="2">
    <source>
        <dbReference type="EMBL" id="EMY60768.1"/>
    </source>
</evidence>
<keyword evidence="1" id="KW-0812">Transmembrane</keyword>
<keyword evidence="1" id="KW-1133">Transmembrane helix</keyword>